<dbReference type="InterPro" id="IPR012349">
    <property type="entry name" value="Split_barrel_FMN-bd"/>
</dbReference>
<comment type="caution">
    <text evidence="4">The sequence shown here is derived from an EMBL/GenBank/DDBJ whole genome shotgun (WGS) entry which is preliminary data.</text>
</comment>
<feature type="signal peptide" evidence="2">
    <location>
        <begin position="1"/>
        <end position="17"/>
    </location>
</feature>
<organism evidence="4 5">
    <name type="scientific">Streptomyces badius</name>
    <dbReference type="NCBI Taxonomy" id="1941"/>
    <lineage>
        <taxon>Bacteria</taxon>
        <taxon>Bacillati</taxon>
        <taxon>Actinomycetota</taxon>
        <taxon>Actinomycetes</taxon>
        <taxon>Kitasatosporales</taxon>
        <taxon>Streptomycetaceae</taxon>
        <taxon>Streptomyces</taxon>
    </lineage>
</organism>
<keyword evidence="2" id="KW-0732">Signal</keyword>
<dbReference type="EMBL" id="BMSZ01000030">
    <property type="protein sequence ID" value="GGS82196.1"/>
    <property type="molecule type" value="Genomic_DNA"/>
</dbReference>
<dbReference type="Proteomes" id="UP000659767">
    <property type="component" value="Unassembled WGS sequence"/>
</dbReference>
<evidence type="ECO:0000256" key="1">
    <source>
        <dbReference type="ARBA" id="ARBA00023002"/>
    </source>
</evidence>
<name>A0ABQ2TNW7_STRBA</name>
<dbReference type="SUPFAM" id="SSF50475">
    <property type="entry name" value="FMN-binding split barrel"/>
    <property type="match status" value="1"/>
</dbReference>
<feature type="domain" description="Flavin reductase like" evidence="3">
    <location>
        <begin position="31"/>
        <end position="174"/>
    </location>
</feature>
<feature type="chain" id="PRO_5047007089" evidence="2">
    <location>
        <begin position="18"/>
        <end position="180"/>
    </location>
</feature>
<dbReference type="RefSeq" id="WP_069735466.1">
    <property type="nucleotide sequence ID" value="NZ_BMSZ01000030.1"/>
</dbReference>
<gene>
    <name evidence="4" type="ORF">GCM10010253_66030</name>
</gene>
<dbReference type="PANTHER" id="PTHR30466">
    <property type="entry name" value="FLAVIN REDUCTASE"/>
    <property type="match status" value="1"/>
</dbReference>
<dbReference type="SMART" id="SM00903">
    <property type="entry name" value="Flavin_Reduct"/>
    <property type="match status" value="1"/>
</dbReference>
<reference evidence="5" key="1">
    <citation type="journal article" date="2019" name="Int. J. Syst. Evol. Microbiol.">
        <title>The Global Catalogue of Microorganisms (GCM) 10K type strain sequencing project: providing services to taxonomists for standard genome sequencing and annotation.</title>
        <authorList>
            <consortium name="The Broad Institute Genomics Platform"/>
            <consortium name="The Broad Institute Genome Sequencing Center for Infectious Disease"/>
            <person name="Wu L."/>
            <person name="Ma J."/>
        </authorList>
    </citation>
    <scope>NUCLEOTIDE SEQUENCE [LARGE SCALE GENOMIC DNA]</scope>
    <source>
        <strain evidence="5">JCM 4350</strain>
    </source>
</reference>
<keyword evidence="5" id="KW-1185">Reference proteome</keyword>
<evidence type="ECO:0000259" key="3">
    <source>
        <dbReference type="SMART" id="SM00903"/>
    </source>
</evidence>
<dbReference type="InterPro" id="IPR050268">
    <property type="entry name" value="NADH-dep_flavin_reductase"/>
</dbReference>
<protein>
    <submittedName>
        <fullName evidence="4">Monooxygenase</fullName>
    </submittedName>
</protein>
<keyword evidence="4" id="KW-0503">Monooxygenase</keyword>
<dbReference type="PANTHER" id="PTHR30466:SF1">
    <property type="entry name" value="FMN REDUCTASE (NADH) RUTF"/>
    <property type="match status" value="1"/>
</dbReference>
<dbReference type="GO" id="GO:0004497">
    <property type="term" value="F:monooxygenase activity"/>
    <property type="evidence" value="ECO:0007669"/>
    <property type="project" value="UniProtKB-KW"/>
</dbReference>
<proteinExistence type="predicted"/>
<keyword evidence="1" id="KW-0560">Oxidoreductase</keyword>
<dbReference type="Gene3D" id="2.30.110.10">
    <property type="entry name" value="Electron Transport, Fmn-binding Protein, Chain A"/>
    <property type="match status" value="1"/>
</dbReference>
<evidence type="ECO:0000256" key="2">
    <source>
        <dbReference type="SAM" id="SignalP"/>
    </source>
</evidence>
<sequence>MSAAVSAAAPAVASASAATSDAAKSELRRTLGRFATGVGVIAAQGPEGPVGVLVNSFTSVSLAPPTVLFCIATTSRTWPHIERAGTFAASFLREEQRETAERFWRSETDRFAGVATTTAATGAPVLADSLGYVDCRVREVLRRDDHYLVLGSVVEARPLGAGSPLLFFDGSWNTVREAAS</sequence>
<evidence type="ECO:0000313" key="4">
    <source>
        <dbReference type="EMBL" id="GGS82196.1"/>
    </source>
</evidence>
<dbReference type="Pfam" id="PF01613">
    <property type="entry name" value="Flavin_Reduct"/>
    <property type="match status" value="1"/>
</dbReference>
<accession>A0ABQ2TNW7</accession>
<dbReference type="InterPro" id="IPR002563">
    <property type="entry name" value="Flavin_Rdtase-like_dom"/>
</dbReference>
<evidence type="ECO:0000313" key="5">
    <source>
        <dbReference type="Proteomes" id="UP000659767"/>
    </source>
</evidence>